<protein>
    <submittedName>
        <fullName evidence="2">Retrovirus-related Pol polyprotein from transposon 17.6-like protein</fullName>
    </submittedName>
</protein>
<evidence type="ECO:0000259" key="1">
    <source>
        <dbReference type="Pfam" id="PF17919"/>
    </source>
</evidence>
<organism evidence="2 3">
    <name type="scientific">Dinothrombium tinctorium</name>
    <dbReference type="NCBI Taxonomy" id="1965070"/>
    <lineage>
        <taxon>Eukaryota</taxon>
        <taxon>Metazoa</taxon>
        <taxon>Ecdysozoa</taxon>
        <taxon>Arthropoda</taxon>
        <taxon>Chelicerata</taxon>
        <taxon>Arachnida</taxon>
        <taxon>Acari</taxon>
        <taxon>Acariformes</taxon>
        <taxon>Trombidiformes</taxon>
        <taxon>Prostigmata</taxon>
        <taxon>Anystina</taxon>
        <taxon>Parasitengona</taxon>
        <taxon>Trombidioidea</taxon>
        <taxon>Trombidiidae</taxon>
        <taxon>Dinothrombium</taxon>
    </lineage>
</organism>
<feature type="domain" description="Reverse transcriptase/retrotransposon-derived protein RNase H-like" evidence="1">
    <location>
        <begin position="1"/>
        <end position="54"/>
    </location>
</feature>
<dbReference type="AlphaFoldDB" id="A0A3S3NUS1"/>
<dbReference type="EMBL" id="NCKU01017318">
    <property type="protein sequence ID" value="RWR99012.1"/>
    <property type="molecule type" value="Genomic_DNA"/>
</dbReference>
<evidence type="ECO:0000313" key="2">
    <source>
        <dbReference type="EMBL" id="RWR99012.1"/>
    </source>
</evidence>
<dbReference type="SUPFAM" id="SSF56672">
    <property type="entry name" value="DNA/RNA polymerases"/>
    <property type="match status" value="1"/>
</dbReference>
<gene>
    <name evidence="2" type="ORF">B4U79_13618</name>
</gene>
<keyword evidence="3" id="KW-1185">Reference proteome</keyword>
<name>A0A3S3NUS1_9ACAR</name>
<dbReference type="Proteomes" id="UP000285301">
    <property type="component" value="Unassembled WGS sequence"/>
</dbReference>
<dbReference type="Pfam" id="PF17919">
    <property type="entry name" value="RT_RNaseH_2"/>
    <property type="match status" value="1"/>
</dbReference>
<accession>A0A3S3NUS1</accession>
<dbReference type="GO" id="GO:0071897">
    <property type="term" value="P:DNA biosynthetic process"/>
    <property type="evidence" value="ECO:0007669"/>
    <property type="project" value="UniProtKB-ARBA"/>
</dbReference>
<comment type="caution">
    <text evidence="2">The sequence shown here is derived from an EMBL/GenBank/DDBJ whole genome shotgun (WGS) entry which is preliminary data.</text>
</comment>
<reference evidence="2 3" key="1">
    <citation type="journal article" date="2018" name="Gigascience">
        <title>Genomes of trombidid mites reveal novel predicted allergens and laterally-transferred genes associated with secondary metabolism.</title>
        <authorList>
            <person name="Dong X."/>
            <person name="Chaisiri K."/>
            <person name="Xia D."/>
            <person name="Armstrong S.D."/>
            <person name="Fang Y."/>
            <person name="Donnelly M.J."/>
            <person name="Kadowaki T."/>
            <person name="McGarry J.W."/>
            <person name="Darby A.C."/>
            <person name="Makepeace B.L."/>
        </authorList>
    </citation>
    <scope>NUCLEOTIDE SEQUENCE [LARGE SCALE GENOMIC DNA]</scope>
    <source>
        <strain evidence="2">UoL-WK</strain>
    </source>
</reference>
<feature type="non-terminal residue" evidence="2">
    <location>
        <position position="1"/>
    </location>
</feature>
<feature type="non-terminal residue" evidence="2">
    <location>
        <position position="114"/>
    </location>
</feature>
<dbReference type="InterPro" id="IPR041577">
    <property type="entry name" value="RT_RNaseH_2"/>
</dbReference>
<sequence length="114" mass="13200">EAQNAYENLKGKLLSYPILSHPVFEEKFQICTDASAYGVGAILKQIINEEEHIIDIREQQQKDEFAGKLLRFMENGEGEDRKMKRTSRAFEVVNGILYRRRKTPNGFKRTLVVP</sequence>
<dbReference type="InterPro" id="IPR043502">
    <property type="entry name" value="DNA/RNA_pol_sf"/>
</dbReference>
<proteinExistence type="predicted"/>
<evidence type="ECO:0000313" key="3">
    <source>
        <dbReference type="Proteomes" id="UP000285301"/>
    </source>
</evidence>
<dbReference type="OrthoDB" id="6429497at2759"/>